<keyword evidence="1" id="KW-0472">Membrane</keyword>
<dbReference type="GeneID" id="67211483"/>
<feature type="transmembrane region" description="Helical" evidence="1">
    <location>
        <begin position="39"/>
        <end position="57"/>
    </location>
</feature>
<evidence type="ECO:0000313" key="2">
    <source>
        <dbReference type="EMBL" id="MFB9825099.1"/>
    </source>
</evidence>
<evidence type="ECO:0000313" key="3">
    <source>
        <dbReference type="Proteomes" id="UP001589595"/>
    </source>
</evidence>
<dbReference type="AlphaFoldDB" id="A0ABD5MQM7"/>
<dbReference type="RefSeq" id="WP_222921364.1">
    <property type="nucleotide sequence ID" value="NZ_CP082286.1"/>
</dbReference>
<name>A0ABD5MQM7_9EURY</name>
<sequence length="61" mass="6654">MSRFEEMAVLDMQFRILLATTGLAFFGVGYTLYVVFESAAGFVIGGMVAIVVAYLTAKRLP</sequence>
<evidence type="ECO:0000256" key="1">
    <source>
        <dbReference type="SAM" id="Phobius"/>
    </source>
</evidence>
<keyword evidence="3" id="KW-1185">Reference proteome</keyword>
<keyword evidence="1" id="KW-1133">Transmembrane helix</keyword>
<comment type="caution">
    <text evidence="2">The sequence shown here is derived from an EMBL/GenBank/DDBJ whole genome shotgun (WGS) entry which is preliminary data.</text>
</comment>
<dbReference type="EMBL" id="JBHMAJ010000008">
    <property type="protein sequence ID" value="MFB9825099.1"/>
    <property type="molecule type" value="Genomic_DNA"/>
</dbReference>
<accession>A0ABD5MQM7</accession>
<reference evidence="2" key="1">
    <citation type="submission" date="2024-09" db="EMBL/GenBank/DDBJ databases">
        <authorList>
            <person name="Sun Q."/>
        </authorList>
    </citation>
    <scope>NUCLEOTIDE SEQUENCE [LARGE SCALE GENOMIC DNA]</scope>
    <source>
        <strain evidence="2">JCM 31273</strain>
    </source>
</reference>
<protein>
    <recommendedName>
        <fullName evidence="4">Major facilitator superfamily (MFS) profile domain-containing protein</fullName>
    </recommendedName>
</protein>
<gene>
    <name evidence="2" type="ORF">ACFFOL_13085</name>
</gene>
<dbReference type="Proteomes" id="UP001589595">
    <property type="component" value="Unassembled WGS sequence"/>
</dbReference>
<evidence type="ECO:0008006" key="4">
    <source>
        <dbReference type="Google" id="ProtNLM"/>
    </source>
</evidence>
<keyword evidence="1" id="KW-0812">Transmembrane</keyword>
<feature type="transmembrane region" description="Helical" evidence="1">
    <location>
        <begin position="12"/>
        <end position="33"/>
    </location>
</feature>
<organism evidence="2 3">
    <name type="scientific">Halobaculum roseum</name>
    <dbReference type="NCBI Taxonomy" id="2175149"/>
    <lineage>
        <taxon>Archaea</taxon>
        <taxon>Methanobacteriati</taxon>
        <taxon>Methanobacteriota</taxon>
        <taxon>Stenosarchaea group</taxon>
        <taxon>Halobacteria</taxon>
        <taxon>Halobacteriales</taxon>
        <taxon>Haloferacaceae</taxon>
        <taxon>Halobaculum</taxon>
    </lineage>
</organism>
<proteinExistence type="predicted"/>